<reference evidence="1" key="1">
    <citation type="submission" date="2025-02" db="EMBL/GenBank/DDBJ databases">
        <authorList>
            <consortium name="NCBI Genome Project"/>
        </authorList>
    </citation>
    <scope>NUCLEOTIDE SEQUENCE</scope>
</reference>
<reference evidence="1" key="2">
    <citation type="submission" date="2025-08" db="UniProtKB">
        <authorList>
            <consortium name="RefSeq"/>
        </authorList>
    </citation>
    <scope>IDENTIFICATION</scope>
</reference>
<dbReference type="KEGG" id="ang:An12g05940"/>
<gene>
    <name evidence="1" type="ORF">An12g05940</name>
</gene>
<sequence>MEVLIGRVVYGMDAWELATILHSQGIGGYGCAAQLLSGGCLLVGGLSGDALAYPCSFEKIMEVSLALRCILIYLCNPPAGSTPVMQ</sequence>
<dbReference type="PROSITE" id="PS51257">
    <property type="entry name" value="PROKAR_LIPOPROTEIN"/>
    <property type="match status" value="1"/>
</dbReference>
<dbReference type="VEuPathDB" id="FungiDB:An12g05940"/>
<dbReference type="GeneID" id="84592590"/>
<protein>
    <submittedName>
        <fullName evidence="1">Uncharacterized protein</fullName>
    </submittedName>
</protein>
<evidence type="ECO:0000313" key="1">
    <source>
        <dbReference type="RefSeq" id="XP_059604506.1"/>
    </source>
</evidence>
<proteinExistence type="predicted"/>
<accession>A0AAJ8E2Q4</accession>
<organism evidence="1">
    <name type="scientific">Aspergillus niger</name>
    <dbReference type="NCBI Taxonomy" id="5061"/>
    <lineage>
        <taxon>Eukaryota</taxon>
        <taxon>Fungi</taxon>
        <taxon>Dikarya</taxon>
        <taxon>Ascomycota</taxon>
        <taxon>Pezizomycotina</taxon>
        <taxon>Eurotiomycetes</taxon>
        <taxon>Eurotiomycetidae</taxon>
        <taxon>Eurotiales</taxon>
        <taxon>Aspergillaceae</taxon>
        <taxon>Aspergillus</taxon>
        <taxon>Aspergillus subgen. Circumdati</taxon>
    </lineage>
</organism>
<name>A0AAJ8E2Q4_ASPNG</name>
<dbReference type="RefSeq" id="XP_059604506.1">
    <property type="nucleotide sequence ID" value="XM_059750942.1"/>
</dbReference>
<dbReference type="AlphaFoldDB" id="A0AAJ8E2Q4"/>